<feature type="transmembrane region" description="Helical" evidence="1">
    <location>
        <begin position="6"/>
        <end position="27"/>
    </location>
</feature>
<feature type="transmembrane region" description="Helical" evidence="1">
    <location>
        <begin position="76"/>
        <end position="100"/>
    </location>
</feature>
<gene>
    <name evidence="2" type="ORF">CVV64_13090</name>
</gene>
<evidence type="ECO:0000256" key="1">
    <source>
        <dbReference type="SAM" id="Phobius"/>
    </source>
</evidence>
<evidence type="ECO:0000313" key="2">
    <source>
        <dbReference type="EMBL" id="PKK89733.1"/>
    </source>
</evidence>
<protein>
    <submittedName>
        <fullName evidence="2">Uncharacterized protein</fullName>
    </submittedName>
</protein>
<accession>A0A2N1PN01</accession>
<feature type="transmembrane region" description="Helical" evidence="1">
    <location>
        <begin position="112"/>
        <end position="134"/>
    </location>
</feature>
<name>A0A2N1PN01_9BACT</name>
<feature type="transmembrane region" description="Helical" evidence="1">
    <location>
        <begin position="146"/>
        <end position="164"/>
    </location>
</feature>
<keyword evidence="1" id="KW-1133">Transmembrane helix</keyword>
<keyword evidence="1" id="KW-0472">Membrane</keyword>
<reference evidence="2 3" key="1">
    <citation type="journal article" date="2017" name="ISME J.">
        <title>Potential for microbial H2 and metal transformations associated with novel bacteria and archaea in deep terrestrial subsurface sediments.</title>
        <authorList>
            <person name="Hernsdorf A.W."/>
            <person name="Amano Y."/>
            <person name="Miyakawa K."/>
            <person name="Ise K."/>
            <person name="Suzuki Y."/>
            <person name="Anantharaman K."/>
            <person name="Probst A."/>
            <person name="Burstein D."/>
            <person name="Thomas B.C."/>
            <person name="Banfield J.F."/>
        </authorList>
    </citation>
    <scope>NUCLEOTIDE SEQUENCE [LARGE SCALE GENOMIC DNA]</scope>
    <source>
        <strain evidence="2">HGW-Wallbacteria-1</strain>
    </source>
</reference>
<sequence length="175" mass="19580">MAWDPIADLPLIIGTIIASALLAWIIAGRTEKGAGSWSEHFNHRLIMMVNLTQFQWIALAHLLSGVTGVWEGPVGNAFVLFSVLLWPVTLFLNFSVWLTLRRNWKTWRSSLACHSLLLSWIIPLTVLISQMIIIEYLRKPSFSMGYLHGLGSLVMSAALIGPGLRKSAEEQKQDI</sequence>
<dbReference type="EMBL" id="PGXC01000013">
    <property type="protein sequence ID" value="PKK89733.1"/>
    <property type="molecule type" value="Genomic_DNA"/>
</dbReference>
<comment type="caution">
    <text evidence="2">The sequence shown here is derived from an EMBL/GenBank/DDBJ whole genome shotgun (WGS) entry which is preliminary data.</text>
</comment>
<proteinExistence type="predicted"/>
<dbReference type="Proteomes" id="UP000233256">
    <property type="component" value="Unassembled WGS sequence"/>
</dbReference>
<keyword evidence="1" id="KW-0812">Transmembrane</keyword>
<feature type="transmembrane region" description="Helical" evidence="1">
    <location>
        <begin position="48"/>
        <end position="70"/>
    </location>
</feature>
<evidence type="ECO:0000313" key="3">
    <source>
        <dbReference type="Proteomes" id="UP000233256"/>
    </source>
</evidence>
<dbReference type="AlphaFoldDB" id="A0A2N1PN01"/>
<organism evidence="2 3">
    <name type="scientific">Candidatus Wallbacteria bacterium HGW-Wallbacteria-1</name>
    <dbReference type="NCBI Taxonomy" id="2013854"/>
    <lineage>
        <taxon>Bacteria</taxon>
        <taxon>Candidatus Walliibacteriota</taxon>
    </lineage>
</organism>